<dbReference type="EMBL" id="ML120577">
    <property type="protein sequence ID" value="RPA89477.1"/>
    <property type="molecule type" value="Genomic_DNA"/>
</dbReference>
<protein>
    <submittedName>
        <fullName evidence="2">Uncharacterized protein</fullName>
    </submittedName>
</protein>
<evidence type="ECO:0000313" key="2">
    <source>
        <dbReference type="EMBL" id="RPA89477.1"/>
    </source>
</evidence>
<proteinExistence type="predicted"/>
<gene>
    <name evidence="2" type="ORF">L873DRAFT_1889160</name>
</gene>
<dbReference type="AlphaFoldDB" id="A0A3N4IX01"/>
<name>A0A3N4IX01_9PEZI</name>
<sequence>MIVAHHLRGRKSTGMKKSPRCSWNLRILIPTQQTSRVKLHYRPRPRMSIQQLSSHSHNLNPPSPTHQISTMSQKAPHQSCSTSLHPSLRRSLQVPIHLRTPTPLPLILTNPPTAP</sequence>
<keyword evidence="3" id="KW-1185">Reference proteome</keyword>
<feature type="region of interest" description="Disordered" evidence="1">
    <location>
        <begin position="50"/>
        <end position="86"/>
    </location>
</feature>
<evidence type="ECO:0000256" key="1">
    <source>
        <dbReference type="SAM" id="MobiDB-lite"/>
    </source>
</evidence>
<evidence type="ECO:0000313" key="3">
    <source>
        <dbReference type="Proteomes" id="UP000276215"/>
    </source>
</evidence>
<accession>A0A3N4IX01</accession>
<organism evidence="2 3">
    <name type="scientific">Choiromyces venosus 120613-1</name>
    <dbReference type="NCBI Taxonomy" id="1336337"/>
    <lineage>
        <taxon>Eukaryota</taxon>
        <taxon>Fungi</taxon>
        <taxon>Dikarya</taxon>
        <taxon>Ascomycota</taxon>
        <taxon>Pezizomycotina</taxon>
        <taxon>Pezizomycetes</taxon>
        <taxon>Pezizales</taxon>
        <taxon>Tuberaceae</taxon>
        <taxon>Choiromyces</taxon>
    </lineage>
</organism>
<feature type="compositionally biased region" description="Polar residues" evidence="1">
    <location>
        <begin position="65"/>
        <end position="85"/>
    </location>
</feature>
<dbReference type="Proteomes" id="UP000276215">
    <property type="component" value="Unassembled WGS sequence"/>
</dbReference>
<reference evidence="2 3" key="1">
    <citation type="journal article" date="2018" name="Nat. Ecol. Evol.">
        <title>Pezizomycetes genomes reveal the molecular basis of ectomycorrhizal truffle lifestyle.</title>
        <authorList>
            <person name="Murat C."/>
            <person name="Payen T."/>
            <person name="Noel B."/>
            <person name="Kuo A."/>
            <person name="Morin E."/>
            <person name="Chen J."/>
            <person name="Kohler A."/>
            <person name="Krizsan K."/>
            <person name="Balestrini R."/>
            <person name="Da Silva C."/>
            <person name="Montanini B."/>
            <person name="Hainaut M."/>
            <person name="Levati E."/>
            <person name="Barry K.W."/>
            <person name="Belfiori B."/>
            <person name="Cichocki N."/>
            <person name="Clum A."/>
            <person name="Dockter R.B."/>
            <person name="Fauchery L."/>
            <person name="Guy J."/>
            <person name="Iotti M."/>
            <person name="Le Tacon F."/>
            <person name="Lindquist E.A."/>
            <person name="Lipzen A."/>
            <person name="Malagnac F."/>
            <person name="Mello A."/>
            <person name="Molinier V."/>
            <person name="Miyauchi S."/>
            <person name="Poulain J."/>
            <person name="Riccioni C."/>
            <person name="Rubini A."/>
            <person name="Sitrit Y."/>
            <person name="Splivallo R."/>
            <person name="Traeger S."/>
            <person name="Wang M."/>
            <person name="Zifcakova L."/>
            <person name="Wipf D."/>
            <person name="Zambonelli A."/>
            <person name="Paolocci F."/>
            <person name="Nowrousian M."/>
            <person name="Ottonello S."/>
            <person name="Baldrian P."/>
            <person name="Spatafora J.W."/>
            <person name="Henrissat B."/>
            <person name="Nagy L.G."/>
            <person name="Aury J.M."/>
            <person name="Wincker P."/>
            <person name="Grigoriev I.V."/>
            <person name="Bonfante P."/>
            <person name="Martin F.M."/>
        </authorList>
    </citation>
    <scope>NUCLEOTIDE SEQUENCE [LARGE SCALE GENOMIC DNA]</scope>
    <source>
        <strain evidence="2 3">120613-1</strain>
    </source>
</reference>